<keyword evidence="3" id="KW-1185">Reference proteome</keyword>
<dbReference type="SUPFAM" id="SSF52402">
    <property type="entry name" value="Adenine nucleotide alpha hydrolases-like"/>
    <property type="match status" value="1"/>
</dbReference>
<evidence type="ECO:0000259" key="1">
    <source>
        <dbReference type="Pfam" id="PF00582"/>
    </source>
</evidence>
<name>A0AAV2HM36_LYMST</name>
<dbReference type="AlphaFoldDB" id="A0AAV2HM36"/>
<protein>
    <recommendedName>
        <fullName evidence="1">UspA domain-containing protein</fullName>
    </recommendedName>
</protein>
<feature type="domain" description="UspA" evidence="1">
    <location>
        <begin position="23"/>
        <end position="163"/>
    </location>
</feature>
<reference evidence="2 3" key="1">
    <citation type="submission" date="2024-04" db="EMBL/GenBank/DDBJ databases">
        <authorList>
            <consortium name="Genoscope - CEA"/>
            <person name="William W."/>
        </authorList>
    </citation>
    <scope>NUCLEOTIDE SEQUENCE [LARGE SCALE GENOMIC DNA]</scope>
</reference>
<dbReference type="CDD" id="cd23659">
    <property type="entry name" value="USP_At3g01520-like"/>
    <property type="match status" value="1"/>
</dbReference>
<dbReference type="PANTHER" id="PTHR31964">
    <property type="entry name" value="ADENINE NUCLEOTIDE ALPHA HYDROLASES-LIKE SUPERFAMILY PROTEIN"/>
    <property type="match status" value="1"/>
</dbReference>
<dbReference type="InterPro" id="IPR006015">
    <property type="entry name" value="Universal_stress_UspA"/>
</dbReference>
<dbReference type="EMBL" id="CAXITT010000175">
    <property type="protein sequence ID" value="CAL1534553.1"/>
    <property type="molecule type" value="Genomic_DNA"/>
</dbReference>
<dbReference type="Gene3D" id="3.40.50.620">
    <property type="entry name" value="HUPs"/>
    <property type="match status" value="1"/>
</dbReference>
<proteinExistence type="predicted"/>
<dbReference type="Proteomes" id="UP001497497">
    <property type="component" value="Unassembled WGS sequence"/>
</dbReference>
<accession>A0AAV2HM36</accession>
<dbReference type="InterPro" id="IPR014729">
    <property type="entry name" value="Rossmann-like_a/b/a_fold"/>
</dbReference>
<dbReference type="Pfam" id="PF00582">
    <property type="entry name" value="Usp"/>
    <property type="match status" value="1"/>
</dbReference>
<gene>
    <name evidence="2" type="ORF">GSLYS_00008513001</name>
</gene>
<organism evidence="2 3">
    <name type="scientific">Lymnaea stagnalis</name>
    <name type="common">Great pond snail</name>
    <name type="synonym">Helix stagnalis</name>
    <dbReference type="NCBI Taxonomy" id="6523"/>
    <lineage>
        <taxon>Eukaryota</taxon>
        <taxon>Metazoa</taxon>
        <taxon>Spiralia</taxon>
        <taxon>Lophotrochozoa</taxon>
        <taxon>Mollusca</taxon>
        <taxon>Gastropoda</taxon>
        <taxon>Heterobranchia</taxon>
        <taxon>Euthyneura</taxon>
        <taxon>Panpulmonata</taxon>
        <taxon>Hygrophila</taxon>
        <taxon>Lymnaeoidea</taxon>
        <taxon>Lymnaeidae</taxon>
        <taxon>Lymnaea</taxon>
    </lineage>
</organism>
<sequence length="173" mass="18605">MDDKATSGSSVDVGGTSTSSGVVMIAMDGSEHSFYAFDWYMDFLYKSGQTIIVAHCPDYKSILRTPVMSTDSSVMSRMIQQSEAEVDKIVAQIKAKMSSSKHIDAKLLRLSGEAGSTIVKAADEYKATCIVTGSRGLGSVRRTLVGSVSSYILHHAHCPVLVCQPKHQGDVKP</sequence>
<dbReference type="PANTHER" id="PTHR31964:SF113">
    <property type="entry name" value="USPA DOMAIN-CONTAINING PROTEIN"/>
    <property type="match status" value="1"/>
</dbReference>
<evidence type="ECO:0000313" key="3">
    <source>
        <dbReference type="Proteomes" id="UP001497497"/>
    </source>
</evidence>
<dbReference type="InterPro" id="IPR006016">
    <property type="entry name" value="UspA"/>
</dbReference>
<dbReference type="PRINTS" id="PR01438">
    <property type="entry name" value="UNVRSLSTRESS"/>
</dbReference>
<comment type="caution">
    <text evidence="2">The sequence shown here is derived from an EMBL/GenBank/DDBJ whole genome shotgun (WGS) entry which is preliminary data.</text>
</comment>
<evidence type="ECO:0000313" key="2">
    <source>
        <dbReference type="EMBL" id="CAL1534553.1"/>
    </source>
</evidence>